<feature type="domain" description="Flavodoxin" evidence="1">
    <location>
        <begin position="2"/>
        <end position="123"/>
    </location>
</feature>
<evidence type="ECO:0000259" key="1">
    <source>
        <dbReference type="Pfam" id="PF12724"/>
    </source>
</evidence>
<name>A0ABV9VN74_9ACTN</name>
<dbReference type="InterPro" id="IPR029039">
    <property type="entry name" value="Flavoprotein-like_sf"/>
</dbReference>
<dbReference type="EMBL" id="JBHSIU010000007">
    <property type="protein sequence ID" value="MFC4997114.1"/>
    <property type="molecule type" value="Genomic_DNA"/>
</dbReference>
<organism evidence="2 3">
    <name type="scientific">Dactylosporangium cerinum</name>
    <dbReference type="NCBI Taxonomy" id="1434730"/>
    <lineage>
        <taxon>Bacteria</taxon>
        <taxon>Bacillati</taxon>
        <taxon>Actinomycetota</taxon>
        <taxon>Actinomycetes</taxon>
        <taxon>Micromonosporales</taxon>
        <taxon>Micromonosporaceae</taxon>
        <taxon>Dactylosporangium</taxon>
    </lineage>
</organism>
<protein>
    <submittedName>
        <fullName evidence="2">Flavodoxin domain-containing protein</fullName>
    </submittedName>
</protein>
<dbReference type="Proteomes" id="UP001595912">
    <property type="component" value="Unassembled WGS sequence"/>
</dbReference>
<accession>A0ABV9VN74</accession>
<reference evidence="3" key="1">
    <citation type="journal article" date="2019" name="Int. J. Syst. Evol. Microbiol.">
        <title>The Global Catalogue of Microorganisms (GCM) 10K type strain sequencing project: providing services to taxonomists for standard genome sequencing and annotation.</title>
        <authorList>
            <consortium name="The Broad Institute Genomics Platform"/>
            <consortium name="The Broad Institute Genome Sequencing Center for Infectious Disease"/>
            <person name="Wu L."/>
            <person name="Ma J."/>
        </authorList>
    </citation>
    <scope>NUCLEOTIDE SEQUENCE [LARGE SCALE GENOMIC DNA]</scope>
    <source>
        <strain evidence="3">CGMCC 4.7152</strain>
    </source>
</reference>
<dbReference type="SUPFAM" id="SSF52218">
    <property type="entry name" value="Flavoproteins"/>
    <property type="match status" value="1"/>
</dbReference>
<proteinExistence type="predicted"/>
<gene>
    <name evidence="2" type="ORF">ACFPIJ_04660</name>
</gene>
<keyword evidence="3" id="KW-1185">Reference proteome</keyword>
<dbReference type="RefSeq" id="WP_380113360.1">
    <property type="nucleotide sequence ID" value="NZ_JBHSIU010000007.1"/>
</dbReference>
<dbReference type="InterPro" id="IPR026816">
    <property type="entry name" value="Flavodoxin_dom"/>
</dbReference>
<dbReference type="Pfam" id="PF12724">
    <property type="entry name" value="Flavodoxin_5"/>
    <property type="match status" value="1"/>
</dbReference>
<evidence type="ECO:0000313" key="3">
    <source>
        <dbReference type="Proteomes" id="UP001595912"/>
    </source>
</evidence>
<comment type="caution">
    <text evidence="2">The sequence shown here is derived from an EMBL/GenBank/DDBJ whole genome shotgun (WGS) entry which is preliminary data.</text>
</comment>
<sequence>MAGRIAAVLRTALPDGAVVDVRPAAETADATSYDTVVLGSAVYMGHWMQEARMAAVRIAARPPRSVWLFSSGPIGDPPKPDEDPVDVRGIVAATNARGHRVFAGRLDRRRLGFAEKAMVLALRVPDGDFRDWDAIDDWTRQIAAELRSLSPVAAHHPIATRGP</sequence>
<evidence type="ECO:0000313" key="2">
    <source>
        <dbReference type="EMBL" id="MFC4997114.1"/>
    </source>
</evidence>